<evidence type="ECO:0000256" key="11">
    <source>
        <dbReference type="ARBA" id="ARBA00023163"/>
    </source>
</evidence>
<evidence type="ECO:0000256" key="1">
    <source>
        <dbReference type="ARBA" id="ARBA00000724"/>
    </source>
</evidence>
<dbReference type="PANTHER" id="PTHR13600:SF21">
    <property type="entry name" value="LEUCINE CARBOXYL METHYLTRANSFERASE 1"/>
    <property type="match status" value="1"/>
</dbReference>
<sequence length="720" mass="80632">MVPEQLPSAGTTNGAPITSLNTLTHPEPHMMSAPDIPNLLSSLRSARGGRGRGRGRGGLGSSAATHDSTIQGTDTDASVSRLSAVDLGYLDDPYAQYFVQSADGPAARRLPIINRGTYTRTVSLDNLIESFLSQDESAESGSTAKQIVSLGAGTDTRPFRLFASKSRSGLVYHELDFEVVTSKKLRTVQATPVLRNILTNPTQVTEHSWSSKPSGSEYYCHGQDLRSFSLSKVAVEDEQSTPQDQPEITLPGLRTDIPTLLLSECCLCYLNVVEASDVISFFSSRIPNLATVIYEPIRPDDAFGKMMVSNLAARRIQMPTLQMYPTPEDQRARMSKAGFEMVHHMTIEDIWQNWVLPEEKQRVDSLEGLDEVEEWKLLAAHYIVIWASRGNGHGRDTNANMAESKDNKAYKYRQEISQMMYVSGETAEPPIETTGIIEDIVRQQVIELLRNCTEHASRRGSKSIGINDLIFQIRHDQAKVSRLRTFLSWKDVRKNVKDSDDKGADADIAGGDDPVAAGDNTTDEAAKKNKKAKVGLPWEPSSYYNVEVPEREDEEDEEEEEMNYITLQRLRKADERTKAMTKEEYVTWSEYRQASFTYRKGKRFREWAGFGIVTDSKPSDDIVDILGFLTFEMVQTLTEMALKVKEQEDLVRAQNGGDNVGNAKKRKHEGALFDFPSEGKTPIEPRHVQEGSRRLQQRPKKSRAMLNGTRIPQHTSLNIF</sequence>
<evidence type="ECO:0000256" key="15">
    <source>
        <dbReference type="ARBA" id="ARBA00061274"/>
    </source>
</evidence>
<dbReference type="FunFam" id="1.10.20.10:FF:000023">
    <property type="entry name" value="transcription initiation protein SPT3 homolog"/>
    <property type="match status" value="1"/>
</dbReference>
<comment type="similarity">
    <text evidence="3">Belongs to the methyltransferase superfamily. LCMT family.</text>
</comment>
<dbReference type="SUPFAM" id="SSF47113">
    <property type="entry name" value="Histone-fold"/>
    <property type="match status" value="2"/>
</dbReference>
<evidence type="ECO:0000256" key="4">
    <source>
        <dbReference type="ARBA" id="ARBA00012834"/>
    </source>
</evidence>
<dbReference type="CDD" id="cd22926">
    <property type="entry name" value="HFD_SPT3"/>
    <property type="match status" value="1"/>
</dbReference>
<evidence type="ECO:0000256" key="10">
    <source>
        <dbReference type="ARBA" id="ARBA00023159"/>
    </source>
</evidence>
<dbReference type="InterPro" id="IPR009072">
    <property type="entry name" value="Histone-fold"/>
</dbReference>
<dbReference type="GO" id="GO:0018423">
    <property type="term" value="F:protein C-terminal leucine carboxyl O-methyltransferase activity"/>
    <property type="evidence" value="ECO:0007669"/>
    <property type="project" value="UniProtKB-EC"/>
</dbReference>
<evidence type="ECO:0000313" key="18">
    <source>
        <dbReference type="Proteomes" id="UP000567885"/>
    </source>
</evidence>
<protein>
    <recommendedName>
        <fullName evidence="5">Leucine carboxyl methyltransferase 1</fullName>
        <ecNumber evidence="4">2.1.1.233</ecNumber>
    </recommendedName>
    <alternativeName>
        <fullName evidence="13">Protein phosphatase methyltransferase 1</fullName>
    </alternativeName>
    <alternativeName>
        <fullName evidence="14">[Phosphatase 2A protein]-leucine-carboxy methyltransferase 1</fullName>
    </alternativeName>
</protein>
<keyword evidence="12" id="KW-0539">Nucleus</keyword>
<evidence type="ECO:0000256" key="9">
    <source>
        <dbReference type="ARBA" id="ARBA00023015"/>
    </source>
</evidence>
<dbReference type="Proteomes" id="UP000567885">
    <property type="component" value="Unassembled WGS sequence"/>
</dbReference>
<dbReference type="GO" id="GO:0000124">
    <property type="term" value="C:SAGA complex"/>
    <property type="evidence" value="ECO:0007669"/>
    <property type="project" value="UniProtKB-ARBA"/>
</dbReference>
<comment type="caution">
    <text evidence="17">The sequence shown here is derived from an EMBL/GenBank/DDBJ whole genome shotgun (WGS) entry which is preliminary data.</text>
</comment>
<dbReference type="GO" id="GO:0046982">
    <property type="term" value="F:protein heterodimerization activity"/>
    <property type="evidence" value="ECO:0007669"/>
    <property type="project" value="InterPro"/>
</dbReference>
<dbReference type="Gene3D" id="1.10.20.10">
    <property type="entry name" value="Histone, subunit A"/>
    <property type="match status" value="1"/>
</dbReference>
<comment type="subcellular location">
    <subcellularLocation>
        <location evidence="2">Nucleus</location>
    </subcellularLocation>
</comment>
<dbReference type="SUPFAM" id="SSF53335">
    <property type="entry name" value="S-adenosyl-L-methionine-dependent methyltransferases"/>
    <property type="match status" value="1"/>
</dbReference>
<proteinExistence type="inferred from homology"/>
<dbReference type="AlphaFoldDB" id="A0A8H5TBK6"/>
<organism evidence="17 18">
    <name type="scientific">Fusarium heterosporum</name>
    <dbReference type="NCBI Taxonomy" id="42747"/>
    <lineage>
        <taxon>Eukaryota</taxon>
        <taxon>Fungi</taxon>
        <taxon>Dikarya</taxon>
        <taxon>Ascomycota</taxon>
        <taxon>Pezizomycotina</taxon>
        <taxon>Sordariomycetes</taxon>
        <taxon>Hypocreomycetidae</taxon>
        <taxon>Hypocreales</taxon>
        <taxon>Nectriaceae</taxon>
        <taxon>Fusarium</taxon>
        <taxon>Fusarium heterosporum species complex</taxon>
    </lineage>
</organism>
<reference evidence="17 18" key="1">
    <citation type="submission" date="2020-05" db="EMBL/GenBank/DDBJ databases">
        <title>Identification and distribution of gene clusters putatively required for synthesis of sphingolipid metabolism inhibitors in phylogenetically diverse species of the filamentous fungus Fusarium.</title>
        <authorList>
            <person name="Kim H.-S."/>
            <person name="Busman M."/>
            <person name="Brown D.W."/>
            <person name="Divon H."/>
            <person name="Uhlig S."/>
            <person name="Proctor R.H."/>
        </authorList>
    </citation>
    <scope>NUCLEOTIDE SEQUENCE [LARGE SCALE GENOMIC DNA]</scope>
    <source>
        <strain evidence="17 18">NRRL 20693</strain>
    </source>
</reference>
<dbReference type="PANTHER" id="PTHR13600">
    <property type="entry name" value="LEUCINE CARBOXYL METHYLTRANSFERASE"/>
    <property type="match status" value="1"/>
</dbReference>
<evidence type="ECO:0000256" key="14">
    <source>
        <dbReference type="ARBA" id="ARBA00032526"/>
    </source>
</evidence>
<evidence type="ECO:0000313" key="17">
    <source>
        <dbReference type="EMBL" id="KAF5666195.1"/>
    </source>
</evidence>
<feature type="region of interest" description="Disordered" evidence="16">
    <location>
        <begin position="497"/>
        <end position="533"/>
    </location>
</feature>
<keyword evidence="11" id="KW-0804">Transcription</keyword>
<evidence type="ECO:0000256" key="12">
    <source>
        <dbReference type="ARBA" id="ARBA00023242"/>
    </source>
</evidence>
<dbReference type="Gene3D" id="3.40.50.150">
    <property type="entry name" value="Vaccinia Virus protein VP39"/>
    <property type="match status" value="1"/>
</dbReference>
<evidence type="ECO:0000256" key="7">
    <source>
        <dbReference type="ARBA" id="ARBA00022679"/>
    </source>
</evidence>
<evidence type="ECO:0000256" key="13">
    <source>
        <dbReference type="ARBA" id="ARBA00029681"/>
    </source>
</evidence>
<feature type="region of interest" description="Disordered" evidence="16">
    <location>
        <begin position="673"/>
        <end position="702"/>
    </location>
</feature>
<evidence type="ECO:0000256" key="8">
    <source>
        <dbReference type="ARBA" id="ARBA00022691"/>
    </source>
</evidence>
<evidence type="ECO:0000256" key="6">
    <source>
        <dbReference type="ARBA" id="ARBA00022603"/>
    </source>
</evidence>
<dbReference type="InterPro" id="IPR003195">
    <property type="entry name" value="TFIID_TAF13"/>
</dbReference>
<evidence type="ECO:0000256" key="5">
    <source>
        <dbReference type="ARBA" id="ARBA00017497"/>
    </source>
</evidence>
<feature type="region of interest" description="Disordered" evidence="16">
    <location>
        <begin position="1"/>
        <end position="75"/>
    </location>
</feature>
<comment type="catalytic activity">
    <reaction evidence="1">
        <text>[phosphatase 2A protein]-C-terminal L-leucine + S-adenosyl-L-methionine = [phosphatase 2A protein]-C-terminal L-leucine methyl ester + S-adenosyl-L-homocysteine</text>
        <dbReference type="Rhea" id="RHEA:48544"/>
        <dbReference type="Rhea" id="RHEA-COMP:12134"/>
        <dbReference type="Rhea" id="RHEA-COMP:12135"/>
        <dbReference type="ChEBI" id="CHEBI:57856"/>
        <dbReference type="ChEBI" id="CHEBI:59789"/>
        <dbReference type="ChEBI" id="CHEBI:90516"/>
        <dbReference type="ChEBI" id="CHEBI:90517"/>
        <dbReference type="EC" id="2.1.1.233"/>
    </reaction>
</comment>
<dbReference type="InterPro" id="IPR007213">
    <property type="entry name" value="Ppm1/Ppm2/Tcmp"/>
</dbReference>
<dbReference type="EMBL" id="JAAGWQ010000111">
    <property type="protein sequence ID" value="KAF5666195.1"/>
    <property type="molecule type" value="Genomic_DNA"/>
</dbReference>
<dbReference type="Pfam" id="PF02269">
    <property type="entry name" value="TFIID-18kDa"/>
    <property type="match status" value="1"/>
</dbReference>
<keyword evidence="9" id="KW-0805">Transcription regulation</keyword>
<keyword evidence="6 17" id="KW-0489">Methyltransferase</keyword>
<keyword evidence="7 17" id="KW-0808">Transferase</keyword>
<keyword evidence="8" id="KW-0949">S-adenosyl-L-methionine</keyword>
<dbReference type="Pfam" id="PF04072">
    <property type="entry name" value="LCM"/>
    <property type="match status" value="1"/>
</dbReference>
<dbReference type="EC" id="2.1.1.233" evidence="4"/>
<dbReference type="GO" id="GO:0006357">
    <property type="term" value="P:regulation of transcription by RNA polymerase II"/>
    <property type="evidence" value="ECO:0007669"/>
    <property type="project" value="UniProtKB-ARBA"/>
</dbReference>
<keyword evidence="10" id="KW-0010">Activator</keyword>
<evidence type="ECO:0000256" key="16">
    <source>
        <dbReference type="SAM" id="MobiDB-lite"/>
    </source>
</evidence>
<dbReference type="GO" id="GO:0005634">
    <property type="term" value="C:nucleus"/>
    <property type="evidence" value="ECO:0007669"/>
    <property type="project" value="UniProtKB-SubCell"/>
</dbReference>
<evidence type="ECO:0000256" key="3">
    <source>
        <dbReference type="ARBA" id="ARBA00010703"/>
    </source>
</evidence>
<dbReference type="InterPro" id="IPR016651">
    <property type="entry name" value="LCMT1"/>
</dbReference>
<dbReference type="GO" id="GO:0006366">
    <property type="term" value="P:transcription by RNA polymerase II"/>
    <property type="evidence" value="ECO:0007669"/>
    <property type="project" value="InterPro"/>
</dbReference>
<dbReference type="GO" id="GO:0032259">
    <property type="term" value="P:methylation"/>
    <property type="evidence" value="ECO:0007669"/>
    <property type="project" value="UniProtKB-KW"/>
</dbReference>
<dbReference type="OrthoDB" id="203237at2759"/>
<comment type="similarity">
    <text evidence="15">Belongs to the SPT3 family.</text>
</comment>
<name>A0A8H5TBK6_FUSHE</name>
<keyword evidence="18" id="KW-1185">Reference proteome</keyword>
<gene>
    <name evidence="17" type="ORF">FHETE_6317</name>
</gene>
<accession>A0A8H5TBK6</accession>
<dbReference type="InterPro" id="IPR029063">
    <property type="entry name" value="SAM-dependent_MTases_sf"/>
</dbReference>
<feature type="compositionally biased region" description="Low complexity" evidence="16">
    <location>
        <begin position="506"/>
        <end position="519"/>
    </location>
</feature>
<feature type="compositionally biased region" description="Polar residues" evidence="16">
    <location>
        <begin position="8"/>
        <end position="24"/>
    </location>
</feature>
<feature type="compositionally biased region" description="Polar residues" evidence="16">
    <location>
        <begin position="65"/>
        <end position="75"/>
    </location>
</feature>
<feature type="compositionally biased region" description="Basic and acidic residues" evidence="16">
    <location>
        <begin position="681"/>
        <end position="693"/>
    </location>
</feature>
<evidence type="ECO:0000256" key="2">
    <source>
        <dbReference type="ARBA" id="ARBA00004123"/>
    </source>
</evidence>